<keyword evidence="3" id="KW-1185">Reference proteome</keyword>
<keyword evidence="1" id="KW-0732">Signal</keyword>
<protein>
    <recommendedName>
        <fullName evidence="4">Lipoprotein</fullName>
    </recommendedName>
</protein>
<dbReference type="EMBL" id="VWVM01000040">
    <property type="protein sequence ID" value="KAA6117895.1"/>
    <property type="molecule type" value="Genomic_DNA"/>
</dbReference>
<name>A0AB34CDX5_9GAMM</name>
<evidence type="ECO:0000313" key="3">
    <source>
        <dbReference type="Proteomes" id="UP000324255"/>
    </source>
</evidence>
<dbReference type="PROSITE" id="PS51257">
    <property type="entry name" value="PROKAR_LIPOPROTEIN"/>
    <property type="match status" value="1"/>
</dbReference>
<evidence type="ECO:0000256" key="1">
    <source>
        <dbReference type="SAM" id="SignalP"/>
    </source>
</evidence>
<comment type="caution">
    <text evidence="2">The sequence shown here is derived from an EMBL/GenBank/DDBJ whole genome shotgun (WGS) entry which is preliminary data.</text>
</comment>
<organism evidence="2 3">
    <name type="scientific">Candidatus Pantoea gossypiicola</name>
    <dbReference type="NCBI Taxonomy" id="2608008"/>
    <lineage>
        <taxon>Bacteria</taxon>
        <taxon>Pseudomonadati</taxon>
        <taxon>Pseudomonadota</taxon>
        <taxon>Gammaproteobacteria</taxon>
        <taxon>Enterobacterales</taxon>
        <taxon>Erwiniaceae</taxon>
        <taxon>Pantoea</taxon>
    </lineage>
</organism>
<evidence type="ECO:0008006" key="4">
    <source>
        <dbReference type="Google" id="ProtNLM"/>
    </source>
</evidence>
<evidence type="ECO:0000313" key="2">
    <source>
        <dbReference type="EMBL" id="KAA6117895.1"/>
    </source>
</evidence>
<sequence length="104" mass="11205">MKKILAVFVIASCGLMTFSSVACPLGTHLTGGIGSHHKGGHCTSESAAGLTRNIQKDAQIDMKGAKDTVQKDWKKTKNKTTKMLNKSKTDMNILEKNATQRANS</sequence>
<feature type="signal peptide" evidence="1">
    <location>
        <begin position="1"/>
        <end position="22"/>
    </location>
</feature>
<reference evidence="2 3" key="1">
    <citation type="submission" date="2019-09" db="EMBL/GenBank/DDBJ databases">
        <title>Genomic diversity of phyloplane-associated Pantoea species in Pakistan cotton crop.</title>
        <authorList>
            <person name="Tufail M.R."/>
            <person name="Cook D.R."/>
        </authorList>
    </citation>
    <scope>NUCLEOTIDE SEQUENCE [LARGE SCALE GENOMIC DNA]</scope>
    <source>
        <strain evidence="2 3">B_8</strain>
    </source>
</reference>
<proteinExistence type="predicted"/>
<dbReference type="RefSeq" id="WP_150038723.1">
    <property type="nucleotide sequence ID" value="NZ_VWVM01000040.1"/>
</dbReference>
<gene>
    <name evidence="2" type="ORF">F3I20_23555</name>
</gene>
<dbReference type="AlphaFoldDB" id="A0AB34CDX5"/>
<accession>A0AB34CDX5</accession>
<feature type="chain" id="PRO_5044339004" description="Lipoprotein" evidence="1">
    <location>
        <begin position="23"/>
        <end position="104"/>
    </location>
</feature>
<dbReference type="Proteomes" id="UP000324255">
    <property type="component" value="Unassembled WGS sequence"/>
</dbReference>